<dbReference type="OrthoDB" id="9805809at2"/>
<dbReference type="PANTHER" id="PTHR11228:SF7">
    <property type="entry name" value="PQQA PEPTIDE CYCLASE"/>
    <property type="match status" value="1"/>
</dbReference>
<dbReference type="GO" id="GO:0003824">
    <property type="term" value="F:catalytic activity"/>
    <property type="evidence" value="ECO:0007669"/>
    <property type="project" value="InterPro"/>
</dbReference>
<dbReference type="Gene3D" id="3.20.20.70">
    <property type="entry name" value="Aldolase class I"/>
    <property type="match status" value="1"/>
</dbReference>
<keyword evidence="3" id="KW-0408">Iron</keyword>
<dbReference type="EMBL" id="FOHN01000011">
    <property type="protein sequence ID" value="SET21960.1"/>
    <property type="molecule type" value="Genomic_DNA"/>
</dbReference>
<sequence>MSELVALKHEFERIENIIVVDWGVSNVCNYRCSYCPPDTHKGDCKFVPIEDILAFSNRVVDHYKKKLGKEIYFLYTGGEVTLYKDFITLIKAQHEAGNKIGISSNGSREVEFWKEAKHYLQHVSLSYHSEFTNIDHFIDVINEIKDTSYVHVNIMMHPDHFQQCIDAAYRIYEETDEITIDLQVITKNFQEPYDYSDEQRQKMLDVSKELNSKLKLHRERIGYRGLMKLVYDDGSERLIKGGEVITEKLHSWTGWKCNVGLELLVIDMQGNIKRSWCGDAPVIGNIKDEVLEFPTEPHVCKKEWCTGGVTDTMVTKYKK</sequence>
<protein>
    <submittedName>
        <fullName evidence="6">Radical SAM superfamily protein</fullName>
    </submittedName>
</protein>
<evidence type="ECO:0000259" key="5">
    <source>
        <dbReference type="PROSITE" id="PS51918"/>
    </source>
</evidence>
<dbReference type="SUPFAM" id="SSF102114">
    <property type="entry name" value="Radical SAM enzymes"/>
    <property type="match status" value="1"/>
</dbReference>
<name>A0A1I0CQH7_9FIRM</name>
<keyword evidence="4" id="KW-0411">Iron-sulfur</keyword>
<dbReference type="GO" id="GO:0051536">
    <property type="term" value="F:iron-sulfur cluster binding"/>
    <property type="evidence" value="ECO:0007669"/>
    <property type="project" value="UniProtKB-KW"/>
</dbReference>
<evidence type="ECO:0000256" key="4">
    <source>
        <dbReference type="ARBA" id="ARBA00023014"/>
    </source>
</evidence>
<accession>A0A1I0CQH7</accession>
<keyword evidence="7" id="KW-1185">Reference proteome</keyword>
<evidence type="ECO:0000256" key="2">
    <source>
        <dbReference type="ARBA" id="ARBA00022723"/>
    </source>
</evidence>
<dbReference type="InterPro" id="IPR007197">
    <property type="entry name" value="rSAM"/>
</dbReference>
<dbReference type="GO" id="GO:0046872">
    <property type="term" value="F:metal ion binding"/>
    <property type="evidence" value="ECO:0007669"/>
    <property type="project" value="UniProtKB-KW"/>
</dbReference>
<evidence type="ECO:0000313" key="7">
    <source>
        <dbReference type="Proteomes" id="UP000199800"/>
    </source>
</evidence>
<gene>
    <name evidence="6" type="ORF">SAMN04487772_1119</name>
</gene>
<feature type="domain" description="Radical SAM core" evidence="5">
    <location>
        <begin position="14"/>
        <end position="224"/>
    </location>
</feature>
<organism evidence="6 7">
    <name type="scientific">[Clostridium] polysaccharolyticum</name>
    <dbReference type="NCBI Taxonomy" id="29364"/>
    <lineage>
        <taxon>Bacteria</taxon>
        <taxon>Bacillati</taxon>
        <taxon>Bacillota</taxon>
        <taxon>Clostridia</taxon>
        <taxon>Lachnospirales</taxon>
        <taxon>Lachnospiraceae</taxon>
    </lineage>
</organism>
<dbReference type="InterPro" id="IPR050377">
    <property type="entry name" value="Radical_SAM_PqqE_MftC-like"/>
</dbReference>
<dbReference type="AlphaFoldDB" id="A0A1I0CQH7"/>
<dbReference type="STRING" id="29364.SAMN04487772_1119"/>
<dbReference type="PROSITE" id="PS51918">
    <property type="entry name" value="RADICAL_SAM"/>
    <property type="match status" value="1"/>
</dbReference>
<evidence type="ECO:0000256" key="1">
    <source>
        <dbReference type="ARBA" id="ARBA00022691"/>
    </source>
</evidence>
<evidence type="ECO:0000256" key="3">
    <source>
        <dbReference type="ARBA" id="ARBA00023004"/>
    </source>
</evidence>
<dbReference type="Pfam" id="PF04055">
    <property type="entry name" value="Radical_SAM"/>
    <property type="match status" value="1"/>
</dbReference>
<dbReference type="InterPro" id="IPR013785">
    <property type="entry name" value="Aldolase_TIM"/>
</dbReference>
<evidence type="ECO:0000313" key="6">
    <source>
        <dbReference type="EMBL" id="SET21960.1"/>
    </source>
</evidence>
<dbReference type="PANTHER" id="PTHR11228">
    <property type="entry name" value="RADICAL SAM DOMAIN PROTEIN"/>
    <property type="match status" value="1"/>
</dbReference>
<reference evidence="6 7" key="1">
    <citation type="submission" date="2016-10" db="EMBL/GenBank/DDBJ databases">
        <authorList>
            <person name="de Groot N.N."/>
        </authorList>
    </citation>
    <scope>NUCLEOTIDE SEQUENCE [LARGE SCALE GENOMIC DNA]</scope>
    <source>
        <strain evidence="6 7">DSM 1801</strain>
    </source>
</reference>
<dbReference type="InterPro" id="IPR058240">
    <property type="entry name" value="rSAM_sf"/>
</dbReference>
<dbReference type="CDD" id="cd01335">
    <property type="entry name" value="Radical_SAM"/>
    <property type="match status" value="1"/>
</dbReference>
<dbReference type="Proteomes" id="UP000199800">
    <property type="component" value="Unassembled WGS sequence"/>
</dbReference>
<dbReference type="RefSeq" id="WP_092477829.1">
    <property type="nucleotide sequence ID" value="NZ_FOHN01000011.1"/>
</dbReference>
<proteinExistence type="predicted"/>
<keyword evidence="2" id="KW-0479">Metal-binding</keyword>
<keyword evidence="1" id="KW-0949">S-adenosyl-L-methionine</keyword>
<dbReference type="SFLD" id="SFLDS00029">
    <property type="entry name" value="Radical_SAM"/>
    <property type="match status" value="1"/>
</dbReference>